<evidence type="ECO:0000256" key="1">
    <source>
        <dbReference type="SAM" id="SignalP"/>
    </source>
</evidence>
<evidence type="ECO:0008006" key="4">
    <source>
        <dbReference type="Google" id="ProtNLM"/>
    </source>
</evidence>
<proteinExistence type="predicted"/>
<dbReference type="AlphaFoldDB" id="A0A4S8KXI3"/>
<sequence>MFLFTPLRVIHAAIIITSALAAPSKVEQLNARDQPEASPSITACTSPEFTGTCLNISVVSDACIDFASISTFTPLDQDLSSIMIQPLGMICTLFSQRFCATSAAANSQDEIGLMSGDYPTLTSAIGIAGAQNFDNRARSLSCSPV</sequence>
<keyword evidence="1" id="KW-0732">Signal</keyword>
<reference evidence="2 3" key="1">
    <citation type="journal article" date="2019" name="Nat. Ecol. Evol.">
        <title>Megaphylogeny resolves global patterns of mushroom evolution.</title>
        <authorList>
            <person name="Varga T."/>
            <person name="Krizsan K."/>
            <person name="Foldi C."/>
            <person name="Dima B."/>
            <person name="Sanchez-Garcia M."/>
            <person name="Sanchez-Ramirez S."/>
            <person name="Szollosi G.J."/>
            <person name="Szarkandi J.G."/>
            <person name="Papp V."/>
            <person name="Albert L."/>
            <person name="Andreopoulos W."/>
            <person name="Angelini C."/>
            <person name="Antonin V."/>
            <person name="Barry K.W."/>
            <person name="Bougher N.L."/>
            <person name="Buchanan P."/>
            <person name="Buyck B."/>
            <person name="Bense V."/>
            <person name="Catcheside P."/>
            <person name="Chovatia M."/>
            <person name="Cooper J."/>
            <person name="Damon W."/>
            <person name="Desjardin D."/>
            <person name="Finy P."/>
            <person name="Geml J."/>
            <person name="Haridas S."/>
            <person name="Hughes K."/>
            <person name="Justo A."/>
            <person name="Karasinski D."/>
            <person name="Kautmanova I."/>
            <person name="Kiss B."/>
            <person name="Kocsube S."/>
            <person name="Kotiranta H."/>
            <person name="LaButti K.M."/>
            <person name="Lechner B.E."/>
            <person name="Liimatainen K."/>
            <person name="Lipzen A."/>
            <person name="Lukacs Z."/>
            <person name="Mihaltcheva S."/>
            <person name="Morgado L.N."/>
            <person name="Niskanen T."/>
            <person name="Noordeloos M.E."/>
            <person name="Ohm R.A."/>
            <person name="Ortiz-Santana B."/>
            <person name="Ovrebo C."/>
            <person name="Racz N."/>
            <person name="Riley R."/>
            <person name="Savchenko A."/>
            <person name="Shiryaev A."/>
            <person name="Soop K."/>
            <person name="Spirin V."/>
            <person name="Szebenyi C."/>
            <person name="Tomsovsky M."/>
            <person name="Tulloss R.E."/>
            <person name="Uehling J."/>
            <person name="Grigoriev I.V."/>
            <person name="Vagvolgyi C."/>
            <person name="Papp T."/>
            <person name="Martin F.M."/>
            <person name="Miettinen O."/>
            <person name="Hibbett D.S."/>
            <person name="Nagy L.G."/>
        </authorList>
    </citation>
    <scope>NUCLEOTIDE SEQUENCE [LARGE SCALE GENOMIC DNA]</scope>
    <source>
        <strain evidence="2 3">CBS 962.96</strain>
    </source>
</reference>
<evidence type="ECO:0000313" key="2">
    <source>
        <dbReference type="EMBL" id="THU80707.1"/>
    </source>
</evidence>
<evidence type="ECO:0000313" key="3">
    <source>
        <dbReference type="Proteomes" id="UP000297245"/>
    </source>
</evidence>
<accession>A0A4S8KXI3</accession>
<protein>
    <recommendedName>
        <fullName evidence="4">Hydrophobin</fullName>
    </recommendedName>
</protein>
<dbReference type="OrthoDB" id="2884912at2759"/>
<gene>
    <name evidence="2" type="ORF">K435DRAFT_972656</name>
</gene>
<keyword evidence="3" id="KW-1185">Reference proteome</keyword>
<organism evidence="2 3">
    <name type="scientific">Dendrothele bispora (strain CBS 962.96)</name>
    <dbReference type="NCBI Taxonomy" id="1314807"/>
    <lineage>
        <taxon>Eukaryota</taxon>
        <taxon>Fungi</taxon>
        <taxon>Dikarya</taxon>
        <taxon>Basidiomycota</taxon>
        <taxon>Agaricomycotina</taxon>
        <taxon>Agaricomycetes</taxon>
        <taxon>Agaricomycetidae</taxon>
        <taxon>Agaricales</taxon>
        <taxon>Agaricales incertae sedis</taxon>
        <taxon>Dendrothele</taxon>
    </lineage>
</organism>
<dbReference type="EMBL" id="ML179878">
    <property type="protein sequence ID" value="THU80707.1"/>
    <property type="molecule type" value="Genomic_DNA"/>
</dbReference>
<name>A0A4S8KXI3_DENBC</name>
<dbReference type="Proteomes" id="UP000297245">
    <property type="component" value="Unassembled WGS sequence"/>
</dbReference>
<feature type="signal peptide" evidence="1">
    <location>
        <begin position="1"/>
        <end position="21"/>
    </location>
</feature>
<feature type="chain" id="PRO_5020809567" description="Hydrophobin" evidence="1">
    <location>
        <begin position="22"/>
        <end position="145"/>
    </location>
</feature>